<dbReference type="EC" id="1.97.1.4" evidence="10"/>
<protein>
    <recommendedName>
        <fullName evidence="3 10">Pyruvate formate-lyase-activating enzyme</fullName>
        <ecNumber evidence="10">1.97.1.4</ecNumber>
    </recommendedName>
</protein>
<keyword evidence="8 10" id="KW-0408">Iron</keyword>
<dbReference type="InterPro" id="IPR058240">
    <property type="entry name" value="rSAM_sf"/>
</dbReference>
<organism evidence="12 13">
    <name type="scientific">Youngiibacter multivorans</name>
    <dbReference type="NCBI Taxonomy" id="937251"/>
    <lineage>
        <taxon>Bacteria</taxon>
        <taxon>Bacillati</taxon>
        <taxon>Bacillota</taxon>
        <taxon>Clostridia</taxon>
        <taxon>Eubacteriales</taxon>
        <taxon>Clostridiaceae</taxon>
        <taxon>Youngiibacter</taxon>
    </lineage>
</organism>
<dbReference type="PANTHER" id="PTHR30352:SF5">
    <property type="entry name" value="PYRUVATE FORMATE-LYASE 1-ACTIVATING ENZYME"/>
    <property type="match status" value="1"/>
</dbReference>
<dbReference type="Proteomes" id="UP001519271">
    <property type="component" value="Unassembled WGS sequence"/>
</dbReference>
<evidence type="ECO:0000256" key="8">
    <source>
        <dbReference type="ARBA" id="ARBA00023004"/>
    </source>
</evidence>
<dbReference type="NCBIfam" id="TIGR02493">
    <property type="entry name" value="PFLA"/>
    <property type="match status" value="1"/>
</dbReference>
<keyword evidence="7 10" id="KW-0560">Oxidoreductase</keyword>
<evidence type="ECO:0000256" key="6">
    <source>
        <dbReference type="ARBA" id="ARBA00022723"/>
    </source>
</evidence>
<keyword evidence="10" id="KW-0963">Cytoplasm</keyword>
<evidence type="ECO:0000256" key="4">
    <source>
        <dbReference type="ARBA" id="ARBA00022485"/>
    </source>
</evidence>
<evidence type="ECO:0000256" key="9">
    <source>
        <dbReference type="ARBA" id="ARBA00023014"/>
    </source>
</evidence>
<dbReference type="InterPro" id="IPR034457">
    <property type="entry name" value="Organic_radical-activating"/>
</dbReference>
<evidence type="ECO:0000256" key="3">
    <source>
        <dbReference type="ARBA" id="ARBA00021356"/>
    </source>
</evidence>
<evidence type="ECO:0000256" key="10">
    <source>
        <dbReference type="RuleBase" id="RU362053"/>
    </source>
</evidence>
<dbReference type="Pfam" id="PF04055">
    <property type="entry name" value="Radical_SAM"/>
    <property type="match status" value="1"/>
</dbReference>
<evidence type="ECO:0000313" key="13">
    <source>
        <dbReference type="Proteomes" id="UP001519271"/>
    </source>
</evidence>
<dbReference type="InterPro" id="IPR013785">
    <property type="entry name" value="Aldolase_TIM"/>
</dbReference>
<comment type="catalytic activity">
    <reaction evidence="10">
        <text>glycyl-[formate C-acetyltransferase] + reduced [flavodoxin] + S-adenosyl-L-methionine = glycin-2-yl radical-[formate C-acetyltransferase] + semiquinone [flavodoxin] + 5'-deoxyadenosine + L-methionine + H(+)</text>
        <dbReference type="Rhea" id="RHEA:19225"/>
        <dbReference type="Rhea" id="RHEA-COMP:10622"/>
        <dbReference type="Rhea" id="RHEA-COMP:12190"/>
        <dbReference type="Rhea" id="RHEA-COMP:12191"/>
        <dbReference type="Rhea" id="RHEA-COMP:14480"/>
        <dbReference type="ChEBI" id="CHEBI:15378"/>
        <dbReference type="ChEBI" id="CHEBI:17319"/>
        <dbReference type="ChEBI" id="CHEBI:29947"/>
        <dbReference type="ChEBI" id="CHEBI:32722"/>
        <dbReference type="ChEBI" id="CHEBI:57618"/>
        <dbReference type="ChEBI" id="CHEBI:57844"/>
        <dbReference type="ChEBI" id="CHEBI:59789"/>
        <dbReference type="ChEBI" id="CHEBI:140311"/>
        <dbReference type="EC" id="1.97.1.4"/>
    </reaction>
</comment>
<dbReference type="SFLD" id="SFLDG01066">
    <property type="entry name" value="organic_radical-activating_enz"/>
    <property type="match status" value="1"/>
</dbReference>
<dbReference type="PANTHER" id="PTHR30352">
    <property type="entry name" value="PYRUVATE FORMATE-LYASE-ACTIVATING ENZYME"/>
    <property type="match status" value="1"/>
</dbReference>
<comment type="similarity">
    <text evidence="2 10">Belongs to the organic radical-activating enzymes family.</text>
</comment>
<evidence type="ECO:0000259" key="11">
    <source>
        <dbReference type="PROSITE" id="PS51918"/>
    </source>
</evidence>
<dbReference type="EMBL" id="JAGGKC010000032">
    <property type="protein sequence ID" value="MBP1920558.1"/>
    <property type="molecule type" value="Genomic_DNA"/>
</dbReference>
<dbReference type="CDD" id="cd01335">
    <property type="entry name" value="Radical_SAM"/>
    <property type="match status" value="1"/>
</dbReference>
<dbReference type="SFLD" id="SFLDS00029">
    <property type="entry name" value="Radical_SAM"/>
    <property type="match status" value="1"/>
</dbReference>
<dbReference type="GO" id="GO:0016829">
    <property type="term" value="F:lyase activity"/>
    <property type="evidence" value="ECO:0007669"/>
    <property type="project" value="UniProtKB-KW"/>
</dbReference>
<comment type="caution">
    <text evidence="12">The sequence shown here is derived from an EMBL/GenBank/DDBJ whole genome shotgun (WGS) entry which is preliminary data.</text>
</comment>
<dbReference type="Gene3D" id="3.20.20.70">
    <property type="entry name" value="Aldolase class I"/>
    <property type="match status" value="1"/>
</dbReference>
<evidence type="ECO:0000313" key="12">
    <source>
        <dbReference type="EMBL" id="MBP1920558.1"/>
    </source>
</evidence>
<reference evidence="12 13" key="1">
    <citation type="submission" date="2021-03" db="EMBL/GenBank/DDBJ databases">
        <title>Genomic Encyclopedia of Type Strains, Phase IV (KMG-IV): sequencing the most valuable type-strain genomes for metagenomic binning, comparative biology and taxonomic classification.</title>
        <authorList>
            <person name="Goeker M."/>
        </authorList>
    </citation>
    <scope>NUCLEOTIDE SEQUENCE [LARGE SCALE GENOMIC DNA]</scope>
    <source>
        <strain evidence="12 13">DSM 6139</strain>
    </source>
</reference>
<keyword evidence="4 10" id="KW-0004">4Fe-4S</keyword>
<feature type="domain" description="Radical SAM core" evidence="11">
    <location>
        <begin position="14"/>
        <end position="234"/>
    </location>
</feature>
<gene>
    <name evidence="12" type="ORF">J2Z34_003071</name>
</gene>
<keyword evidence="12" id="KW-0670">Pyruvate</keyword>
<dbReference type="InterPro" id="IPR012838">
    <property type="entry name" value="PFL1_activating"/>
</dbReference>
<comment type="cofactor">
    <cofactor evidence="10">
        <name>[4Fe-4S] cluster</name>
        <dbReference type="ChEBI" id="CHEBI:49883"/>
    </cofactor>
    <text evidence="10">Binds 1 [4Fe-4S] cluster. The cluster is coordinated with 3 cysteines and an exchangeable S-adenosyl-L-methionine.</text>
</comment>
<accession>A0ABS4G7N8</accession>
<name>A0ABS4G7N8_9CLOT</name>
<dbReference type="PROSITE" id="PS01087">
    <property type="entry name" value="RADICAL_ACTIVATING"/>
    <property type="match status" value="1"/>
</dbReference>
<sequence>MKGRIHSMESMGLVDGPGIRVVVFLQGCKLRCLYCHNPDTWLMGGGELIEAADLVKKIKRFKPYFEKSGGGVTFSGGEPLMQPEFLLECLKLCRQEGIHTVIDTAGYGFGEYSEILENTDMVLFDMKHIDPENYMLLTGRTGSTSLRFLDAVQEAGVKMWIRHVVVPGITDGEDHIRRLADKLKPIKGVIKVELLPYHTLGQNKYEEMHIKYKLDGVEPMDKEQCNHLTEILFEELGEDYYLESNK</sequence>
<proteinExistence type="inferred from homology"/>
<keyword evidence="12" id="KW-0456">Lyase</keyword>
<keyword evidence="13" id="KW-1185">Reference proteome</keyword>
<comment type="function">
    <text evidence="1 10">Activation of pyruvate formate-lyase under anaerobic conditions by generation of an organic free radical, using S-adenosylmethionine and reduced flavodoxin as cosubstrates to produce 5'-deoxy-adenosine.</text>
</comment>
<evidence type="ECO:0000256" key="1">
    <source>
        <dbReference type="ARBA" id="ARBA00003141"/>
    </source>
</evidence>
<dbReference type="GO" id="GO:0043365">
    <property type="term" value="F:[formate-C-acetyltransferase]-activating enzyme activity"/>
    <property type="evidence" value="ECO:0007669"/>
    <property type="project" value="UniProtKB-EC"/>
</dbReference>
<keyword evidence="5 10" id="KW-0949">S-adenosyl-L-methionine</keyword>
<comment type="subcellular location">
    <subcellularLocation>
        <location evidence="10">Cytoplasm</location>
    </subcellularLocation>
</comment>
<dbReference type="InterPro" id="IPR007197">
    <property type="entry name" value="rSAM"/>
</dbReference>
<evidence type="ECO:0000256" key="2">
    <source>
        <dbReference type="ARBA" id="ARBA00009777"/>
    </source>
</evidence>
<dbReference type="PIRSF" id="PIRSF000371">
    <property type="entry name" value="PFL_act_enz"/>
    <property type="match status" value="1"/>
</dbReference>
<evidence type="ECO:0000256" key="5">
    <source>
        <dbReference type="ARBA" id="ARBA00022691"/>
    </source>
</evidence>
<dbReference type="RefSeq" id="WP_209460727.1">
    <property type="nucleotide sequence ID" value="NZ_JAGGKC010000032.1"/>
</dbReference>
<dbReference type="InterPro" id="IPR012839">
    <property type="entry name" value="Organic_radical_activase"/>
</dbReference>
<evidence type="ECO:0000256" key="7">
    <source>
        <dbReference type="ARBA" id="ARBA00023002"/>
    </source>
</evidence>
<keyword evidence="6 10" id="KW-0479">Metal-binding</keyword>
<dbReference type="SUPFAM" id="SSF102114">
    <property type="entry name" value="Radical SAM enzymes"/>
    <property type="match status" value="1"/>
</dbReference>
<dbReference type="PROSITE" id="PS51918">
    <property type="entry name" value="RADICAL_SAM"/>
    <property type="match status" value="1"/>
</dbReference>
<dbReference type="InterPro" id="IPR001989">
    <property type="entry name" value="Radical_activat_CS"/>
</dbReference>
<keyword evidence="9 10" id="KW-0411">Iron-sulfur</keyword>